<dbReference type="Proteomes" id="UP000198846">
    <property type="component" value="Unassembled WGS sequence"/>
</dbReference>
<sequence length="365" mass="41082">MKLSVIILNYNVRYFLELCLQSVEAAIAPIDAEIIVVDNDSKDDSCVMIKEKFPNVILIENKENSGFSKGNNLGFQKANGEYVCILNPDTVVGEDTFTELLKFAENTANLGILGCRLIDGTGRFLPESKRHVPTPQVAITKMLGHDTLYYVNTLTEDAIGEAPVFVGAFMLMKHDVYKRVGGFDEDYFMYGEDIDLSYKVLQAGYSNYYYGKTTVIHYKGESTLKDKEYAKRFYGAMQIFYKKHFKSNLIFNGLVWLGIQMASRLKTEKPDAKLIKKSSCIRGSGAATDYQKRFSFPVNAISNSTEAASQSEIIFDANFVSFKDIIKEISESEKNKKFTFKILPKNSNFILGSDSSKSRGEVIPF</sequence>
<dbReference type="InterPro" id="IPR029044">
    <property type="entry name" value="Nucleotide-diphossugar_trans"/>
</dbReference>
<protein>
    <submittedName>
        <fullName evidence="2">Glycosyltransferase, GT2 family</fullName>
    </submittedName>
</protein>
<evidence type="ECO:0000313" key="3">
    <source>
        <dbReference type="Proteomes" id="UP000198846"/>
    </source>
</evidence>
<proteinExistence type="predicted"/>
<keyword evidence="2" id="KW-0808">Transferase</keyword>
<accession>A0A1H3VGG7</accession>
<dbReference type="InterPro" id="IPR001173">
    <property type="entry name" value="Glyco_trans_2-like"/>
</dbReference>
<dbReference type="EMBL" id="FNQK01000001">
    <property type="protein sequence ID" value="SDZ73314.1"/>
    <property type="molecule type" value="Genomic_DNA"/>
</dbReference>
<name>A0A1H3VGG7_BIZPA</name>
<dbReference type="OrthoDB" id="9771846at2"/>
<dbReference type="AlphaFoldDB" id="A0A1H3VGG7"/>
<dbReference type="STRING" id="283786.SAMN04487990_10198"/>
<dbReference type="SUPFAM" id="SSF53448">
    <property type="entry name" value="Nucleotide-diphospho-sugar transferases"/>
    <property type="match status" value="1"/>
</dbReference>
<dbReference type="PANTHER" id="PTHR43179:SF7">
    <property type="entry name" value="RHAMNOSYLTRANSFERASE WBBL"/>
    <property type="match status" value="1"/>
</dbReference>
<dbReference type="Pfam" id="PF00535">
    <property type="entry name" value="Glycos_transf_2"/>
    <property type="match status" value="1"/>
</dbReference>
<dbReference type="GO" id="GO:0016740">
    <property type="term" value="F:transferase activity"/>
    <property type="evidence" value="ECO:0007669"/>
    <property type="project" value="UniProtKB-KW"/>
</dbReference>
<evidence type="ECO:0000259" key="1">
    <source>
        <dbReference type="Pfam" id="PF00535"/>
    </source>
</evidence>
<organism evidence="2 3">
    <name type="scientific">Bizionia paragorgiae</name>
    <dbReference type="NCBI Taxonomy" id="283786"/>
    <lineage>
        <taxon>Bacteria</taxon>
        <taxon>Pseudomonadati</taxon>
        <taxon>Bacteroidota</taxon>
        <taxon>Flavobacteriia</taxon>
        <taxon>Flavobacteriales</taxon>
        <taxon>Flavobacteriaceae</taxon>
        <taxon>Bizionia</taxon>
    </lineage>
</organism>
<gene>
    <name evidence="2" type="ORF">SAMN04487990_10198</name>
</gene>
<keyword evidence="3" id="KW-1185">Reference proteome</keyword>
<dbReference type="PANTHER" id="PTHR43179">
    <property type="entry name" value="RHAMNOSYLTRANSFERASE WBBL"/>
    <property type="match status" value="1"/>
</dbReference>
<feature type="domain" description="Glycosyltransferase 2-like" evidence="1">
    <location>
        <begin position="4"/>
        <end position="179"/>
    </location>
</feature>
<dbReference type="RefSeq" id="WP_092131063.1">
    <property type="nucleotide sequence ID" value="NZ_FNQK01000001.1"/>
</dbReference>
<evidence type="ECO:0000313" key="2">
    <source>
        <dbReference type="EMBL" id="SDZ73314.1"/>
    </source>
</evidence>
<dbReference type="CDD" id="cd04186">
    <property type="entry name" value="GT_2_like_c"/>
    <property type="match status" value="1"/>
</dbReference>
<reference evidence="2 3" key="1">
    <citation type="submission" date="2016-10" db="EMBL/GenBank/DDBJ databases">
        <authorList>
            <person name="de Groot N.N."/>
        </authorList>
    </citation>
    <scope>NUCLEOTIDE SEQUENCE [LARGE SCALE GENOMIC DNA]</scope>
    <source>
        <strain evidence="2 3">DSM 23842</strain>
    </source>
</reference>
<dbReference type="Gene3D" id="3.90.550.10">
    <property type="entry name" value="Spore Coat Polysaccharide Biosynthesis Protein SpsA, Chain A"/>
    <property type="match status" value="1"/>
</dbReference>